<accession>A0A5M3Q0L6</accession>
<evidence type="ECO:0000313" key="2">
    <source>
        <dbReference type="Proteomes" id="UP000387223"/>
    </source>
</evidence>
<dbReference type="RefSeq" id="WP_136630388.1">
    <property type="nucleotide sequence ID" value="NZ_BGZI01000015.1"/>
</dbReference>
<comment type="caution">
    <text evidence="1">The sequence shown here is derived from an EMBL/GenBank/DDBJ whole genome shotgun (WGS) entry which is preliminary data.</text>
</comment>
<reference evidence="1 2" key="1">
    <citation type="journal article" date="2019" name="J. Gen. Appl. Microbiol.">
        <title>Aerobic degradation of cis-dichloroethene by the marine bacterium Marinobacter salsuginis strain 5N-3.</title>
        <authorList>
            <person name="Inoue Y."/>
            <person name="Fukunaga Y."/>
            <person name="Katsumata H."/>
            <person name="Ohji S."/>
            <person name="Hosoyama A."/>
            <person name="Mori K."/>
            <person name="Ando K."/>
        </authorList>
    </citation>
    <scope>NUCLEOTIDE SEQUENCE [LARGE SCALE GENOMIC DNA]</scope>
    <source>
        <strain evidence="1 2">NBRC 109114</strain>
    </source>
</reference>
<gene>
    <name evidence="1" type="ORF">MSSD14B_22950</name>
</gene>
<dbReference type="AlphaFoldDB" id="A0A5M3Q0L6"/>
<protein>
    <submittedName>
        <fullName evidence="1">Uncharacterized protein</fullName>
    </submittedName>
</protein>
<sequence>MHLSEIAKESATEDQASFLETEFAGRIYAVGGRFYKDERGYLYPGFQYPYTTKSGAELTFDIAFQTTTGETPISIDDTCVVLLAVPEESIFTKTTSSVSLRKMMSTPNRYIVFATISTVLAENERIELLSRIEKELIDDLLVDDLSNVDPDDLREQVWRAHK</sequence>
<organism evidence="1 2">
    <name type="scientific">Marinobacter salsuginis</name>
    <dbReference type="NCBI Taxonomy" id="418719"/>
    <lineage>
        <taxon>Bacteria</taxon>
        <taxon>Pseudomonadati</taxon>
        <taxon>Pseudomonadota</taxon>
        <taxon>Gammaproteobacteria</taxon>
        <taxon>Pseudomonadales</taxon>
        <taxon>Marinobacteraceae</taxon>
        <taxon>Marinobacter</taxon>
    </lineage>
</organism>
<dbReference type="Proteomes" id="UP000387223">
    <property type="component" value="Unassembled WGS sequence"/>
</dbReference>
<name>A0A5M3Q0L6_9GAMM</name>
<dbReference type="EMBL" id="BGZI01000015">
    <property type="protein sequence ID" value="GBO88627.1"/>
    <property type="molecule type" value="Genomic_DNA"/>
</dbReference>
<evidence type="ECO:0000313" key="1">
    <source>
        <dbReference type="EMBL" id="GBO88627.1"/>
    </source>
</evidence>
<proteinExistence type="predicted"/>